<organism evidence="2 3">
    <name type="scientific">Paludisphaera mucosa</name>
    <dbReference type="NCBI Taxonomy" id="3030827"/>
    <lineage>
        <taxon>Bacteria</taxon>
        <taxon>Pseudomonadati</taxon>
        <taxon>Planctomycetota</taxon>
        <taxon>Planctomycetia</taxon>
        <taxon>Isosphaerales</taxon>
        <taxon>Isosphaeraceae</taxon>
        <taxon>Paludisphaera</taxon>
    </lineage>
</organism>
<feature type="transmembrane region" description="Helical" evidence="1">
    <location>
        <begin position="17"/>
        <end position="40"/>
    </location>
</feature>
<keyword evidence="1" id="KW-0472">Membrane</keyword>
<feature type="transmembrane region" description="Helical" evidence="1">
    <location>
        <begin position="55"/>
        <end position="79"/>
    </location>
</feature>
<gene>
    <name evidence="2" type="ORF">PZE19_24775</name>
</gene>
<dbReference type="RefSeq" id="WP_277863285.1">
    <property type="nucleotide sequence ID" value="NZ_JARRAG010000002.1"/>
</dbReference>
<evidence type="ECO:0000256" key="1">
    <source>
        <dbReference type="SAM" id="Phobius"/>
    </source>
</evidence>
<evidence type="ECO:0000313" key="2">
    <source>
        <dbReference type="EMBL" id="MDG3006995.1"/>
    </source>
</evidence>
<proteinExistence type="predicted"/>
<dbReference type="Proteomes" id="UP001216907">
    <property type="component" value="Unassembled WGS sequence"/>
</dbReference>
<protein>
    <submittedName>
        <fullName evidence="2">Uncharacterized protein</fullName>
    </submittedName>
</protein>
<name>A0ABT6FHH5_9BACT</name>
<keyword evidence="3" id="KW-1185">Reference proteome</keyword>
<accession>A0ABT6FHH5</accession>
<sequence length="93" mass="10025">MTEPPPNRPAAPALRSAYVLLGAMTLVSFAGPFGLALLLAGGERRGWPPDRPVEWAGAAVLLVLFSACLVACLTVRLWLLRPTRDEDRPKSES</sequence>
<evidence type="ECO:0000313" key="3">
    <source>
        <dbReference type="Proteomes" id="UP001216907"/>
    </source>
</evidence>
<reference evidence="2 3" key="1">
    <citation type="submission" date="2023-03" db="EMBL/GenBank/DDBJ databases">
        <title>Paludisphaera mucosa sp. nov. a novel planctomycete from northern fen.</title>
        <authorList>
            <person name="Ivanova A."/>
        </authorList>
    </citation>
    <scope>NUCLEOTIDE SEQUENCE [LARGE SCALE GENOMIC DNA]</scope>
    <source>
        <strain evidence="2 3">Pla2</strain>
    </source>
</reference>
<keyword evidence="1" id="KW-1133">Transmembrane helix</keyword>
<keyword evidence="1" id="KW-0812">Transmembrane</keyword>
<dbReference type="EMBL" id="JARRAG010000002">
    <property type="protein sequence ID" value="MDG3006995.1"/>
    <property type="molecule type" value="Genomic_DNA"/>
</dbReference>
<comment type="caution">
    <text evidence="2">The sequence shown here is derived from an EMBL/GenBank/DDBJ whole genome shotgun (WGS) entry which is preliminary data.</text>
</comment>